<feature type="transmembrane region" description="Helical" evidence="7">
    <location>
        <begin position="295"/>
        <end position="314"/>
    </location>
</feature>
<evidence type="ECO:0000256" key="6">
    <source>
        <dbReference type="ARBA" id="ARBA00023136"/>
    </source>
</evidence>
<dbReference type="InterPro" id="IPR010290">
    <property type="entry name" value="TM_effector"/>
</dbReference>
<sequence length="428" mass="45384">MTPPRRPRPAGGSLRAFRHRKYLAFWSAALISNIGAWLSNLTVPFVIFQITESALLTGFATVAQFLPSFVLGPVAGWLADRYDRRKVLLFTQSGMAVTAIALWLLWSNGFHNIWALLALVGLQGIVQGLNMPAWQSFVHDLVPRSDLASAVALNSLQFNAARSIGPMIAGAIITVLGPAGSFGLNAVSYVAVLTVLFIIRADSSEERGQPTGNFLTAARYLLTQPGLVLSVVVAILVSSLINPVMQFTVVFAGSVFHVGAWPLGLMNGAVGIGALLVVPCVAGSAGFSRADIVRLGLLLMGIGMVGFAVSPNWIVASGALIILGAGFLASISATNTAIQLIVAEPFRGRVMAIRIMFYTLAYPVGALVMGAISDRVGPRPVVLGAAVIMLLAWALMAFRGRTYSLNHLDDPYDDSFDGPSAHSPVESR</sequence>
<keyword evidence="4 7" id="KW-0812">Transmembrane</keyword>
<feature type="transmembrane region" description="Helical" evidence="7">
    <location>
        <begin position="261"/>
        <end position="283"/>
    </location>
</feature>
<evidence type="ECO:0000313" key="10">
    <source>
        <dbReference type="Proteomes" id="UP001442841"/>
    </source>
</evidence>
<dbReference type="EMBL" id="CP154795">
    <property type="protein sequence ID" value="XAN06087.1"/>
    <property type="molecule type" value="Genomic_DNA"/>
</dbReference>
<dbReference type="Proteomes" id="UP001442841">
    <property type="component" value="Chromosome"/>
</dbReference>
<proteinExistence type="predicted"/>
<evidence type="ECO:0000256" key="4">
    <source>
        <dbReference type="ARBA" id="ARBA00022692"/>
    </source>
</evidence>
<accession>A0ABZ3FL23</accession>
<evidence type="ECO:0000256" key="7">
    <source>
        <dbReference type="SAM" id="Phobius"/>
    </source>
</evidence>
<evidence type="ECO:0000256" key="3">
    <source>
        <dbReference type="ARBA" id="ARBA00022475"/>
    </source>
</evidence>
<feature type="transmembrane region" description="Helical" evidence="7">
    <location>
        <begin position="23"/>
        <end position="48"/>
    </location>
</feature>
<dbReference type="CDD" id="cd06173">
    <property type="entry name" value="MFS_MefA_like"/>
    <property type="match status" value="1"/>
</dbReference>
<keyword evidence="10" id="KW-1185">Reference proteome</keyword>
<feature type="domain" description="Major facilitator superfamily (MFS) profile" evidence="8">
    <location>
        <begin position="21"/>
        <end position="404"/>
    </location>
</feature>
<dbReference type="Gene3D" id="1.20.1250.20">
    <property type="entry name" value="MFS general substrate transporter like domains"/>
    <property type="match status" value="1"/>
</dbReference>
<protein>
    <submittedName>
        <fullName evidence="9">MFS transporter</fullName>
    </submittedName>
</protein>
<reference evidence="9 10" key="1">
    <citation type="submission" date="2024-04" db="EMBL/GenBank/DDBJ databases">
        <title>Isolation of an actinomycete strain from pig manure.</title>
        <authorList>
            <person name="Gong T."/>
            <person name="Yu Z."/>
            <person name="An M."/>
            <person name="Wei C."/>
            <person name="Yang W."/>
            <person name="Liu L."/>
        </authorList>
    </citation>
    <scope>NUCLEOTIDE SEQUENCE [LARGE SCALE GENOMIC DNA]</scope>
    <source>
        <strain evidence="9 10">ZF39</strain>
    </source>
</reference>
<organism evidence="9 10">
    <name type="scientific">Ammonicoccus fulvus</name>
    <dbReference type="NCBI Taxonomy" id="3138240"/>
    <lineage>
        <taxon>Bacteria</taxon>
        <taxon>Bacillati</taxon>
        <taxon>Actinomycetota</taxon>
        <taxon>Actinomycetes</taxon>
        <taxon>Propionibacteriales</taxon>
        <taxon>Propionibacteriaceae</taxon>
        <taxon>Ammonicoccus</taxon>
    </lineage>
</organism>
<evidence type="ECO:0000256" key="1">
    <source>
        <dbReference type="ARBA" id="ARBA00004651"/>
    </source>
</evidence>
<comment type="subcellular location">
    <subcellularLocation>
        <location evidence="1">Cell membrane</location>
        <topology evidence="1">Multi-pass membrane protein</topology>
    </subcellularLocation>
</comment>
<dbReference type="Pfam" id="PF05977">
    <property type="entry name" value="MFS_3"/>
    <property type="match status" value="1"/>
</dbReference>
<feature type="transmembrane region" description="Helical" evidence="7">
    <location>
        <begin position="54"/>
        <end position="75"/>
    </location>
</feature>
<feature type="transmembrane region" description="Helical" evidence="7">
    <location>
        <begin position="355"/>
        <end position="373"/>
    </location>
</feature>
<keyword evidence="3" id="KW-1003">Cell membrane</keyword>
<feature type="transmembrane region" description="Helical" evidence="7">
    <location>
        <begin position="379"/>
        <end position="398"/>
    </location>
</feature>
<evidence type="ECO:0000256" key="2">
    <source>
        <dbReference type="ARBA" id="ARBA00022448"/>
    </source>
</evidence>
<keyword evidence="2" id="KW-0813">Transport</keyword>
<dbReference type="PROSITE" id="PS50850">
    <property type="entry name" value="MFS"/>
    <property type="match status" value="1"/>
</dbReference>
<dbReference type="PANTHER" id="PTHR23513">
    <property type="entry name" value="INTEGRAL MEMBRANE EFFLUX PROTEIN-RELATED"/>
    <property type="match status" value="1"/>
</dbReference>
<gene>
    <name evidence="9" type="ORF">AADG42_01765</name>
</gene>
<evidence type="ECO:0000259" key="8">
    <source>
        <dbReference type="PROSITE" id="PS50850"/>
    </source>
</evidence>
<evidence type="ECO:0000256" key="5">
    <source>
        <dbReference type="ARBA" id="ARBA00022989"/>
    </source>
</evidence>
<dbReference type="InterPro" id="IPR036259">
    <property type="entry name" value="MFS_trans_sf"/>
</dbReference>
<feature type="transmembrane region" description="Helical" evidence="7">
    <location>
        <begin position="182"/>
        <end position="199"/>
    </location>
</feature>
<dbReference type="PANTHER" id="PTHR23513:SF11">
    <property type="entry name" value="STAPHYLOFERRIN A TRANSPORTER"/>
    <property type="match status" value="1"/>
</dbReference>
<keyword evidence="6 7" id="KW-0472">Membrane</keyword>
<dbReference type="InterPro" id="IPR020846">
    <property type="entry name" value="MFS_dom"/>
</dbReference>
<evidence type="ECO:0000313" key="9">
    <source>
        <dbReference type="EMBL" id="XAN06087.1"/>
    </source>
</evidence>
<dbReference type="SUPFAM" id="SSF103473">
    <property type="entry name" value="MFS general substrate transporter"/>
    <property type="match status" value="1"/>
</dbReference>
<feature type="transmembrane region" description="Helical" evidence="7">
    <location>
        <begin position="320"/>
        <end position="343"/>
    </location>
</feature>
<dbReference type="RefSeq" id="WP_425307526.1">
    <property type="nucleotide sequence ID" value="NZ_CP154795.1"/>
</dbReference>
<name>A0ABZ3FL23_9ACTN</name>
<keyword evidence="5 7" id="KW-1133">Transmembrane helix</keyword>
<feature type="transmembrane region" description="Helical" evidence="7">
    <location>
        <begin position="220"/>
        <end position="241"/>
    </location>
</feature>